<sequence>MRTFFNWSTNLLNYLRSLAILSLLCLILSWSLPAQAATRISPKLEQQVIQIIREHPEVLIESVQAYQQQQQQQIRQSQQAFLQDLQVNPQSVIGNSPVTGSPNSKIVLVEFSDFECPYCAEANKTLKQFMEKHQDEVTLVYKHFPLIQIHNQAVPAAKAAWAAFQQGKFWEYSDALFSHQKELNEALYLDTATNLKLDLDKFKSDRALADNAIVKDMQLAQKLGLTGTPFFVMNGVTFSGAVQLSDMEKVLARATQ</sequence>
<name>A0A846H4E0_9CYAN</name>
<keyword evidence="3" id="KW-0560">Oxidoreductase</keyword>
<dbReference type="Proteomes" id="UP000031549">
    <property type="component" value="Unassembled WGS sequence"/>
</dbReference>
<dbReference type="InterPro" id="IPR012336">
    <property type="entry name" value="Thioredoxin-like_fold"/>
</dbReference>
<dbReference type="AlphaFoldDB" id="A0A846H4E0"/>
<evidence type="ECO:0000313" key="9">
    <source>
        <dbReference type="Proteomes" id="UP000031549"/>
    </source>
</evidence>
<accession>A0A846H4E0</accession>
<evidence type="ECO:0000256" key="3">
    <source>
        <dbReference type="ARBA" id="ARBA00023002"/>
    </source>
</evidence>
<feature type="domain" description="Thioredoxin" evidence="7">
    <location>
        <begin position="26"/>
        <end position="256"/>
    </location>
</feature>
<keyword evidence="9" id="KW-1185">Reference proteome</keyword>
<dbReference type="Gene3D" id="3.40.30.10">
    <property type="entry name" value="Glutaredoxin"/>
    <property type="match status" value="1"/>
</dbReference>
<keyword evidence="5" id="KW-0676">Redox-active center</keyword>
<dbReference type="Pfam" id="PF18312">
    <property type="entry name" value="ScsC_N"/>
    <property type="match status" value="1"/>
</dbReference>
<protein>
    <submittedName>
        <fullName evidence="8">Thioredoxin domain-containing protein</fullName>
    </submittedName>
</protein>
<organism evidence="8 9">
    <name type="scientific">Hassallia byssoidea VB512170</name>
    <dbReference type="NCBI Taxonomy" id="1304833"/>
    <lineage>
        <taxon>Bacteria</taxon>
        <taxon>Bacillati</taxon>
        <taxon>Cyanobacteriota</taxon>
        <taxon>Cyanophyceae</taxon>
        <taxon>Nostocales</taxon>
        <taxon>Tolypothrichaceae</taxon>
        <taxon>Hassallia</taxon>
    </lineage>
</organism>
<dbReference type="PANTHER" id="PTHR13887">
    <property type="entry name" value="GLUTATHIONE S-TRANSFERASE KAPPA"/>
    <property type="match status" value="1"/>
</dbReference>
<reference evidence="8 9" key="1">
    <citation type="journal article" date="2015" name="Genome Announc.">
        <title>Draft Genome Sequence of Cyanobacterium Hassallia byssoidea Strain VB512170, Isolated from Monuments in India.</title>
        <authorList>
            <person name="Singh D."/>
            <person name="Chandrababunaidu M.M."/>
            <person name="Panda A."/>
            <person name="Sen D."/>
            <person name="Bhattacharyya S."/>
            <person name="Adhikary S.P."/>
            <person name="Tripathy S."/>
        </authorList>
    </citation>
    <scope>NUCLEOTIDE SEQUENCE [LARGE SCALE GENOMIC DNA]</scope>
    <source>
        <strain evidence="8 9">VB512170</strain>
    </source>
</reference>
<feature type="chain" id="PRO_5032533703" evidence="6">
    <location>
        <begin position="37"/>
        <end position="256"/>
    </location>
</feature>
<keyword evidence="4" id="KW-1015">Disulfide bond</keyword>
<dbReference type="GO" id="GO:0016491">
    <property type="term" value="F:oxidoreductase activity"/>
    <property type="evidence" value="ECO:0007669"/>
    <property type="project" value="UniProtKB-KW"/>
</dbReference>
<evidence type="ECO:0000256" key="6">
    <source>
        <dbReference type="SAM" id="SignalP"/>
    </source>
</evidence>
<evidence type="ECO:0000256" key="5">
    <source>
        <dbReference type="ARBA" id="ARBA00023284"/>
    </source>
</evidence>
<dbReference type="EMBL" id="JTCM02000003">
    <property type="protein sequence ID" value="NEU71459.1"/>
    <property type="molecule type" value="Genomic_DNA"/>
</dbReference>
<comment type="similarity">
    <text evidence="1">Belongs to the thioredoxin family. DsbA subfamily.</text>
</comment>
<dbReference type="InterPro" id="IPR036249">
    <property type="entry name" value="Thioredoxin-like_sf"/>
</dbReference>
<evidence type="ECO:0000256" key="4">
    <source>
        <dbReference type="ARBA" id="ARBA00023157"/>
    </source>
</evidence>
<proteinExistence type="inferred from homology"/>
<comment type="caution">
    <text evidence="8">The sequence shown here is derived from an EMBL/GenBank/DDBJ whole genome shotgun (WGS) entry which is preliminary data.</text>
</comment>
<dbReference type="SUPFAM" id="SSF52833">
    <property type="entry name" value="Thioredoxin-like"/>
    <property type="match status" value="1"/>
</dbReference>
<evidence type="ECO:0000313" key="8">
    <source>
        <dbReference type="EMBL" id="NEU71459.1"/>
    </source>
</evidence>
<dbReference type="Pfam" id="PF13462">
    <property type="entry name" value="Thioredoxin_4"/>
    <property type="match status" value="1"/>
</dbReference>
<dbReference type="PROSITE" id="PS51352">
    <property type="entry name" value="THIOREDOXIN_2"/>
    <property type="match status" value="1"/>
</dbReference>
<gene>
    <name evidence="8" type="ORF">PI95_002410</name>
</gene>
<evidence type="ECO:0000256" key="1">
    <source>
        <dbReference type="ARBA" id="ARBA00005791"/>
    </source>
</evidence>
<evidence type="ECO:0000256" key="2">
    <source>
        <dbReference type="ARBA" id="ARBA00022729"/>
    </source>
</evidence>
<feature type="signal peptide" evidence="6">
    <location>
        <begin position="1"/>
        <end position="36"/>
    </location>
</feature>
<keyword evidence="2 6" id="KW-0732">Signal</keyword>
<dbReference type="RefSeq" id="WP_039738835.1">
    <property type="nucleotide sequence ID" value="NZ_JTCM02000003.1"/>
</dbReference>
<dbReference type="InterPro" id="IPR013766">
    <property type="entry name" value="Thioredoxin_domain"/>
</dbReference>
<dbReference type="InterPro" id="IPR041205">
    <property type="entry name" value="ScsC_N"/>
</dbReference>
<evidence type="ECO:0000259" key="7">
    <source>
        <dbReference type="PROSITE" id="PS51352"/>
    </source>
</evidence>
<dbReference type="PANTHER" id="PTHR13887:SF14">
    <property type="entry name" value="DISULFIDE BOND FORMATION PROTEIN D"/>
    <property type="match status" value="1"/>
</dbReference>